<protein>
    <submittedName>
        <fullName evidence="1">Uncharacterized protein</fullName>
    </submittedName>
</protein>
<accession>G3HWN1</accession>
<dbReference type="InParanoid" id="G3HWN1"/>
<dbReference type="Proteomes" id="UP000001075">
    <property type="component" value="Unassembled WGS sequence"/>
</dbReference>
<dbReference type="EMBL" id="JH000834">
    <property type="protein sequence ID" value="EGV93974.1"/>
    <property type="molecule type" value="Genomic_DNA"/>
</dbReference>
<evidence type="ECO:0000313" key="2">
    <source>
        <dbReference type="Proteomes" id="UP000001075"/>
    </source>
</evidence>
<gene>
    <name evidence="1" type="ORF">I79_015390</name>
</gene>
<dbReference type="AlphaFoldDB" id="G3HWN1"/>
<organism evidence="1 2">
    <name type="scientific">Cricetulus griseus</name>
    <name type="common">Chinese hamster</name>
    <name type="synonym">Cricetulus barabensis griseus</name>
    <dbReference type="NCBI Taxonomy" id="10029"/>
    <lineage>
        <taxon>Eukaryota</taxon>
        <taxon>Metazoa</taxon>
        <taxon>Chordata</taxon>
        <taxon>Craniata</taxon>
        <taxon>Vertebrata</taxon>
        <taxon>Euteleostomi</taxon>
        <taxon>Mammalia</taxon>
        <taxon>Eutheria</taxon>
        <taxon>Euarchontoglires</taxon>
        <taxon>Glires</taxon>
        <taxon>Rodentia</taxon>
        <taxon>Myomorpha</taxon>
        <taxon>Muroidea</taxon>
        <taxon>Cricetidae</taxon>
        <taxon>Cricetinae</taxon>
        <taxon>Cricetulus</taxon>
    </lineage>
</organism>
<sequence length="52" mass="6152">MTTAMLIKKHFIGAGLQFQRFSPLLSWWNAWQYTGRNGAENKYIFICRQKTV</sequence>
<reference evidence="2" key="1">
    <citation type="journal article" date="2011" name="Nat. Biotechnol.">
        <title>The genomic sequence of the Chinese hamster ovary (CHO)-K1 cell line.</title>
        <authorList>
            <person name="Xu X."/>
            <person name="Nagarajan H."/>
            <person name="Lewis N.E."/>
            <person name="Pan S."/>
            <person name="Cai Z."/>
            <person name="Liu X."/>
            <person name="Chen W."/>
            <person name="Xie M."/>
            <person name="Wang W."/>
            <person name="Hammond S."/>
            <person name="Andersen M.R."/>
            <person name="Neff N."/>
            <person name="Passarelli B."/>
            <person name="Koh W."/>
            <person name="Fan H.C."/>
            <person name="Wang J."/>
            <person name="Gui Y."/>
            <person name="Lee K.H."/>
            <person name="Betenbaugh M.J."/>
            <person name="Quake S.R."/>
            <person name="Famili I."/>
            <person name="Palsson B.O."/>
            <person name="Wang J."/>
        </authorList>
    </citation>
    <scope>NUCLEOTIDE SEQUENCE [LARGE SCALE GENOMIC DNA]</scope>
    <source>
        <strain evidence="2">CHO K1 cell line</strain>
    </source>
</reference>
<proteinExistence type="predicted"/>
<evidence type="ECO:0000313" key="1">
    <source>
        <dbReference type="EMBL" id="EGV93974.1"/>
    </source>
</evidence>
<name>G3HWN1_CRIGR</name>